<name>A0A396JJD2_MEDTR</name>
<proteinExistence type="inferred from homology"/>
<feature type="transmembrane region" description="Helical" evidence="6">
    <location>
        <begin position="307"/>
        <end position="327"/>
    </location>
</feature>
<dbReference type="Gramene" id="rna12752">
    <property type="protein sequence ID" value="RHN76428.1"/>
    <property type="gene ID" value="gene12752"/>
</dbReference>
<dbReference type="PANTHER" id="PTHR31218">
    <property type="entry name" value="WAT1-RELATED PROTEIN"/>
    <property type="match status" value="1"/>
</dbReference>
<dbReference type="SUPFAM" id="SSF103481">
    <property type="entry name" value="Multidrug resistance efflux transporter EmrE"/>
    <property type="match status" value="2"/>
</dbReference>
<feature type="transmembrane region" description="Helical" evidence="6">
    <location>
        <begin position="131"/>
        <end position="152"/>
    </location>
</feature>
<feature type="transmembrane region" description="Helical" evidence="6">
    <location>
        <begin position="333"/>
        <end position="352"/>
    </location>
</feature>
<feature type="transmembrane region" description="Helical" evidence="6">
    <location>
        <begin position="281"/>
        <end position="300"/>
    </location>
</feature>
<dbReference type="EMBL" id="PSQE01000002">
    <property type="protein sequence ID" value="RHN76428.1"/>
    <property type="molecule type" value="Genomic_DNA"/>
</dbReference>
<feature type="domain" description="EamA" evidence="7">
    <location>
        <begin position="38"/>
        <end position="179"/>
    </location>
</feature>
<keyword evidence="5 6" id="KW-0472">Membrane</keyword>
<keyword evidence="3 6" id="KW-0812">Transmembrane</keyword>
<dbReference type="Pfam" id="PF00892">
    <property type="entry name" value="EamA"/>
    <property type="match status" value="2"/>
</dbReference>
<dbReference type="InterPro" id="IPR030184">
    <property type="entry name" value="WAT1-related"/>
</dbReference>
<dbReference type="InterPro" id="IPR000620">
    <property type="entry name" value="EamA_dom"/>
</dbReference>
<organism evidence="8">
    <name type="scientific">Medicago truncatula</name>
    <name type="common">Barrel medic</name>
    <name type="synonym">Medicago tribuloides</name>
    <dbReference type="NCBI Taxonomy" id="3880"/>
    <lineage>
        <taxon>Eukaryota</taxon>
        <taxon>Viridiplantae</taxon>
        <taxon>Streptophyta</taxon>
        <taxon>Embryophyta</taxon>
        <taxon>Tracheophyta</taxon>
        <taxon>Spermatophyta</taxon>
        <taxon>Magnoliopsida</taxon>
        <taxon>eudicotyledons</taxon>
        <taxon>Gunneridae</taxon>
        <taxon>Pentapetalae</taxon>
        <taxon>rosids</taxon>
        <taxon>fabids</taxon>
        <taxon>Fabales</taxon>
        <taxon>Fabaceae</taxon>
        <taxon>Papilionoideae</taxon>
        <taxon>50 kb inversion clade</taxon>
        <taxon>NPAAA clade</taxon>
        <taxon>Hologalegina</taxon>
        <taxon>IRL clade</taxon>
        <taxon>Trifolieae</taxon>
        <taxon>Medicago</taxon>
    </lineage>
</organism>
<comment type="similarity">
    <text evidence="2 6">Belongs to the drug/metabolite transporter (DMT) superfamily. Plant drug/metabolite exporter (P-DME) (TC 2.A.7.4) family.</text>
</comment>
<evidence type="ECO:0000256" key="5">
    <source>
        <dbReference type="ARBA" id="ARBA00023136"/>
    </source>
</evidence>
<keyword evidence="4 6" id="KW-1133">Transmembrane helix</keyword>
<comment type="subcellular location">
    <subcellularLocation>
        <location evidence="1 6">Membrane</location>
        <topology evidence="1 6">Multi-pass membrane protein</topology>
    </subcellularLocation>
</comment>
<gene>
    <name evidence="8" type="ORF">MtrunA17_Chr2g0332001</name>
</gene>
<feature type="domain" description="EamA" evidence="7">
    <location>
        <begin position="211"/>
        <end position="350"/>
    </location>
</feature>
<feature type="transmembrane region" description="Helical" evidence="6">
    <location>
        <begin position="72"/>
        <end position="89"/>
    </location>
</feature>
<dbReference type="OrthoDB" id="1728340at2759"/>
<feature type="transmembrane region" description="Helical" evidence="6">
    <location>
        <begin position="210"/>
        <end position="229"/>
    </location>
</feature>
<reference evidence="8" key="1">
    <citation type="journal article" date="2018" name="Nat. Plants">
        <title>Whole-genome landscape of Medicago truncatula symbiotic genes.</title>
        <authorList>
            <person name="Pecrix Y."/>
            <person name="Gamas P."/>
            <person name="Carrere S."/>
        </authorList>
    </citation>
    <scope>NUCLEOTIDE SEQUENCE</scope>
    <source>
        <tissue evidence="8">Leaves</tissue>
    </source>
</reference>
<evidence type="ECO:0000256" key="6">
    <source>
        <dbReference type="RuleBase" id="RU363077"/>
    </source>
</evidence>
<sequence>MFTNIEHRVIIRHRLINIYVNNPLTSMPSILKFIDGLKAAFLMVLVQLAYAVVGILYKLVANDGMSLCVLVAYRYLFASIFMVPLAYFVERKSNPKITAEVLFQAFLCGLFGATLQQNLYVEVVVLAGVTYATVMYNFIPAATFILAVCFGLERLNIGTLTGKAKIVGTLLGISGAMILTFYKSIEIHLWSTHINLLKHQQPKNVSADNILGSSLALGTCISYSIWLIIQARMSEKFPWHYTSAALMSVMASIQSIIFALFKERDDWNQWKLGWDIKLFTALFSGIVASGIVWVLIAWCVCIKGPLYASVFNPLFLILVAIGGSLLLDERLHLGSVIGSLLIVIGLYIVLWGKGRELKQIIEHTRGSVQVQPLEIITTKLVDAKSLDIDNNNDIKSSH</sequence>
<feature type="transmembrane region" description="Helical" evidence="6">
    <location>
        <begin position="164"/>
        <end position="182"/>
    </location>
</feature>
<feature type="transmembrane region" description="Helical" evidence="6">
    <location>
        <begin position="241"/>
        <end position="261"/>
    </location>
</feature>
<protein>
    <recommendedName>
        <fullName evidence="6">WAT1-related protein</fullName>
    </recommendedName>
</protein>
<comment type="caution">
    <text evidence="8">The sequence shown here is derived from an EMBL/GenBank/DDBJ whole genome shotgun (WGS) entry which is preliminary data.</text>
</comment>
<evidence type="ECO:0000256" key="1">
    <source>
        <dbReference type="ARBA" id="ARBA00004141"/>
    </source>
</evidence>
<dbReference type="InterPro" id="IPR037185">
    <property type="entry name" value="EmrE-like"/>
</dbReference>
<feature type="transmembrane region" description="Helical" evidence="6">
    <location>
        <begin position="39"/>
        <end position="60"/>
    </location>
</feature>
<dbReference type="AlphaFoldDB" id="A0A396JJD2"/>
<evidence type="ECO:0000313" key="8">
    <source>
        <dbReference type="EMBL" id="RHN76428.1"/>
    </source>
</evidence>
<accession>A0A396JJD2</accession>
<dbReference type="Proteomes" id="UP000265566">
    <property type="component" value="Chromosome 2"/>
</dbReference>
<evidence type="ECO:0000256" key="4">
    <source>
        <dbReference type="ARBA" id="ARBA00022989"/>
    </source>
</evidence>
<dbReference type="GO" id="GO:0022857">
    <property type="term" value="F:transmembrane transporter activity"/>
    <property type="evidence" value="ECO:0007669"/>
    <property type="project" value="InterPro"/>
</dbReference>
<evidence type="ECO:0000259" key="7">
    <source>
        <dbReference type="Pfam" id="PF00892"/>
    </source>
</evidence>
<evidence type="ECO:0000256" key="3">
    <source>
        <dbReference type="ARBA" id="ARBA00022692"/>
    </source>
</evidence>
<dbReference type="GO" id="GO:0016020">
    <property type="term" value="C:membrane"/>
    <property type="evidence" value="ECO:0007669"/>
    <property type="project" value="UniProtKB-SubCell"/>
</dbReference>
<evidence type="ECO:0000256" key="2">
    <source>
        <dbReference type="ARBA" id="ARBA00007635"/>
    </source>
</evidence>
<feature type="transmembrane region" description="Helical" evidence="6">
    <location>
        <begin position="101"/>
        <end position="119"/>
    </location>
</feature>